<dbReference type="Proteomes" id="UP000663937">
    <property type="component" value="Chromosome"/>
</dbReference>
<evidence type="ECO:0000313" key="3">
    <source>
        <dbReference type="EMBL" id="QTE29029.1"/>
    </source>
</evidence>
<reference evidence="3" key="1">
    <citation type="submission" date="2021-03" db="EMBL/GenBank/DDBJ databases">
        <title>Pengzhenrongella sicca gen. nov., sp. nov., a new member of suborder Micrococcineae isolated from High-Arctic tundra soil.</title>
        <authorList>
            <person name="Peng F."/>
        </authorList>
    </citation>
    <scope>NUCLEOTIDE SEQUENCE</scope>
    <source>
        <strain evidence="3">LRZ-2</strain>
    </source>
</reference>
<organism evidence="3 4">
    <name type="scientific">Pengzhenrongella sicca</name>
    <dbReference type="NCBI Taxonomy" id="2819238"/>
    <lineage>
        <taxon>Bacteria</taxon>
        <taxon>Bacillati</taxon>
        <taxon>Actinomycetota</taxon>
        <taxon>Actinomycetes</taxon>
        <taxon>Micrococcales</taxon>
        <taxon>Pengzhenrongella</taxon>
    </lineage>
</organism>
<sequence>MIRRIALVAAAAVALVLAPTAAMAYQAPDLVAEVSDPTPAAGSPFAVTVEGATPNGSVQLTVTSANPAISDASITIAGTKSFSRNANGNGVAVFMVTLAEAGTYTLSAVDAVTGETVSTQNVVVVAVGAAAGSDLSDTGFDGMGLAAGAGALVLLGSGLVFIARRRGADQAVERELVDAGR</sequence>
<gene>
    <name evidence="3" type="ORF">J4E96_17235</name>
</gene>
<evidence type="ECO:0000256" key="1">
    <source>
        <dbReference type="SAM" id="Phobius"/>
    </source>
</evidence>
<evidence type="ECO:0000313" key="4">
    <source>
        <dbReference type="Proteomes" id="UP000663937"/>
    </source>
</evidence>
<feature type="chain" id="PRO_5035199521" evidence="2">
    <location>
        <begin position="25"/>
        <end position="181"/>
    </location>
</feature>
<dbReference type="AlphaFoldDB" id="A0A8A4ZDC6"/>
<dbReference type="KEGG" id="psic:J4E96_17235"/>
<name>A0A8A4ZDC6_9MICO</name>
<protein>
    <submittedName>
        <fullName evidence="3">Peptidase</fullName>
    </submittedName>
</protein>
<feature type="signal peptide" evidence="2">
    <location>
        <begin position="1"/>
        <end position="24"/>
    </location>
</feature>
<feature type="transmembrane region" description="Helical" evidence="1">
    <location>
        <begin position="143"/>
        <end position="163"/>
    </location>
</feature>
<keyword evidence="2" id="KW-0732">Signal</keyword>
<accession>A0A8A4ZDC6</accession>
<dbReference type="EMBL" id="CP071868">
    <property type="protein sequence ID" value="QTE29029.1"/>
    <property type="molecule type" value="Genomic_DNA"/>
</dbReference>
<evidence type="ECO:0000256" key="2">
    <source>
        <dbReference type="SAM" id="SignalP"/>
    </source>
</evidence>
<keyword evidence="1" id="KW-0472">Membrane</keyword>
<keyword evidence="1" id="KW-1133">Transmembrane helix</keyword>
<proteinExistence type="predicted"/>
<keyword evidence="4" id="KW-1185">Reference proteome</keyword>
<dbReference type="RefSeq" id="WP_227423290.1">
    <property type="nucleotide sequence ID" value="NZ_CP071868.1"/>
</dbReference>
<keyword evidence="1" id="KW-0812">Transmembrane</keyword>